<evidence type="ECO:0000313" key="2">
    <source>
        <dbReference type="EMBL" id="MYM19074.1"/>
    </source>
</evidence>
<evidence type="ECO:0000313" key="3">
    <source>
        <dbReference type="Proteomes" id="UP000469215"/>
    </source>
</evidence>
<keyword evidence="3" id="KW-1185">Reference proteome</keyword>
<name>A0A6N9H631_9MICO</name>
<dbReference type="Proteomes" id="UP000469215">
    <property type="component" value="Unassembled WGS sequence"/>
</dbReference>
<dbReference type="RefSeq" id="WP_160952510.1">
    <property type="nucleotide sequence ID" value="NZ_WWEQ01000009.1"/>
</dbReference>
<dbReference type="SUPFAM" id="SSF52096">
    <property type="entry name" value="ClpP/crotonase"/>
    <property type="match status" value="1"/>
</dbReference>
<dbReference type="PANTHER" id="PTHR43459">
    <property type="entry name" value="ENOYL-COA HYDRATASE"/>
    <property type="match status" value="1"/>
</dbReference>
<organism evidence="2 3">
    <name type="scientific">Brevibacterium rongguiense</name>
    <dbReference type="NCBI Taxonomy" id="2695267"/>
    <lineage>
        <taxon>Bacteria</taxon>
        <taxon>Bacillati</taxon>
        <taxon>Actinomycetota</taxon>
        <taxon>Actinomycetes</taxon>
        <taxon>Micrococcales</taxon>
        <taxon>Brevibacteriaceae</taxon>
        <taxon>Brevibacterium</taxon>
    </lineage>
</organism>
<evidence type="ECO:0000256" key="1">
    <source>
        <dbReference type="ARBA" id="ARBA00005254"/>
    </source>
</evidence>
<accession>A0A6N9H631</accession>
<dbReference type="AlphaFoldDB" id="A0A6N9H631"/>
<gene>
    <name evidence="2" type="ORF">GSY69_03570</name>
</gene>
<sequence>MTSPDAPTSGAASTGAQDLTTNDGLRVVLDAAGVMTVAFNRPETLNALTRDVGLALLEALETAAARARVLVLTGSERAFCSGADLSGGASSASASSEGSEAPGGAADGAARAKGVGLDVINEAIRRIRDLPIPSIAAVSGPAAGVGCSFALICDYVVMSEKSYLMLAFAKIGLMPDGGATALVAASAGRHRALRMALSAEKVYADRALEWGLASEVAAPEAYLTRALELAAGFAAGPTKALGTTELAINAATLGGLDAALDREEEGQQRLLASPDFAEGSAAFREKRAPVFTDK</sequence>
<protein>
    <submittedName>
        <fullName evidence="2">Enoyl-CoA hydratase</fullName>
    </submittedName>
</protein>
<dbReference type="Gene3D" id="1.10.12.10">
    <property type="entry name" value="Lyase 2-enoyl-coa Hydratase, Chain A, domain 2"/>
    <property type="match status" value="1"/>
</dbReference>
<dbReference type="InterPro" id="IPR014748">
    <property type="entry name" value="Enoyl-CoA_hydra_C"/>
</dbReference>
<comment type="similarity">
    <text evidence="1">Belongs to the enoyl-CoA hydratase/isomerase family.</text>
</comment>
<dbReference type="Pfam" id="PF00378">
    <property type="entry name" value="ECH_1"/>
    <property type="match status" value="1"/>
</dbReference>
<dbReference type="Gene3D" id="3.90.226.10">
    <property type="entry name" value="2-enoyl-CoA Hydratase, Chain A, domain 1"/>
    <property type="match status" value="1"/>
</dbReference>
<dbReference type="GO" id="GO:0003824">
    <property type="term" value="F:catalytic activity"/>
    <property type="evidence" value="ECO:0007669"/>
    <property type="project" value="UniProtKB-ARBA"/>
</dbReference>
<proteinExistence type="inferred from homology"/>
<dbReference type="EMBL" id="WWEQ01000009">
    <property type="protein sequence ID" value="MYM19074.1"/>
    <property type="molecule type" value="Genomic_DNA"/>
</dbReference>
<dbReference type="InterPro" id="IPR001753">
    <property type="entry name" value="Enoyl-CoA_hydra/iso"/>
</dbReference>
<dbReference type="InterPro" id="IPR029045">
    <property type="entry name" value="ClpP/crotonase-like_dom_sf"/>
</dbReference>
<comment type="caution">
    <text evidence="2">The sequence shown here is derived from an EMBL/GenBank/DDBJ whole genome shotgun (WGS) entry which is preliminary data.</text>
</comment>
<dbReference type="CDD" id="cd06558">
    <property type="entry name" value="crotonase-like"/>
    <property type="match status" value="1"/>
</dbReference>
<reference evidence="2 3" key="1">
    <citation type="submission" date="2020-01" db="EMBL/GenBank/DDBJ databases">
        <authorList>
            <person name="Deng T."/>
        </authorList>
    </citation>
    <scope>NUCLEOTIDE SEQUENCE [LARGE SCALE GENOMIC DNA]</scope>
    <source>
        <strain evidence="2 3">5221</strain>
    </source>
</reference>
<dbReference type="PANTHER" id="PTHR43459:SF1">
    <property type="entry name" value="EG:BACN32G11.4 PROTEIN"/>
    <property type="match status" value="1"/>
</dbReference>